<dbReference type="HOGENOM" id="CLU_000315_12_1_1"/>
<dbReference type="Proteomes" id="UP000015101">
    <property type="component" value="Unassembled WGS sequence"/>
</dbReference>
<keyword evidence="5" id="KW-0067">ATP-binding</keyword>
<sequence>EAAVIKKISELRKNGLWSMKRMAKSYEPTNAKVHWDYVLEEMQWLANDFAQERKLKRSAAKKVSRLVTKFFQDIQQKDMRAEKEDTQKLKKIASNISKSVKEFWSNIEKVVIYKQQSRVDEKRKKALDQHLKFIVDQTEKYSTWLSEGLLNSSQVSQESDVRLQSSTEELSRKGSVDRLNETDSREIEEKSSNEFSTEKLLHTVTGKRDRGQQRITFVKFLCHLLNITTFQLLQSLKDLVFHSPLYPHHIPSQITQLINSITLEIQSKAIDATIDSDAESYSPSSEDDEDDDETILEQEKIEKNINYDDELLCLEKEGNLPIEELYKMYYRDEETDKIVSKRNTIIFTDRFDDGLDDKTEKLKRGDIKGKQPEDGDIQIEQVNENNANDADTNCSKSLEENISSITAQALSLQPTGYTLETAHVKTPVSFLLKHNLREYQHVGLDWLATMYEQKLNGILADEMGLGKTIQTIALLSFLATEKCIWGPHLIVVPTSVMLNWEMEFKKWCPGFKILTYYGSLKERKLKRQGWTKTNAFHVCITSYKLVIQDHQAFRRKKWKYFILDEAHNIKNFKSQRWQTLLNFHSQRRLLLTGTPLQNNLMELWSLMHFLMPHVFQSHSEFKEWFSNPLTGMIEGSKEYNDNLIRRLHKVLRPFLLRRLKQDVEKQMPKKYEHVIICRLAKHQRYLYDDFMSQTKTKETLASGHFMSVINILMQLRKVCNHPNLFDPRPIVSPYHMEGLVYFVPRLIFSTSFIVGFIFIILQTFF</sequence>
<feature type="domain" description="HSA" evidence="12">
    <location>
        <begin position="22"/>
        <end position="94"/>
    </location>
</feature>
<dbReference type="Pfam" id="PF00176">
    <property type="entry name" value="SNF2-rel_dom"/>
    <property type="match status" value="1"/>
</dbReference>
<evidence type="ECO:0008006" key="16">
    <source>
        <dbReference type="Google" id="ProtNLM"/>
    </source>
</evidence>
<dbReference type="InterPro" id="IPR027417">
    <property type="entry name" value="P-loop_NTPase"/>
</dbReference>
<evidence type="ECO:0000256" key="5">
    <source>
        <dbReference type="ARBA" id="ARBA00022840"/>
    </source>
</evidence>
<dbReference type="AlphaFoldDB" id="T1G480"/>
<dbReference type="PANTHER" id="PTHR45685:SF1">
    <property type="entry name" value="HELICASE SRCAP"/>
    <property type="match status" value="1"/>
</dbReference>
<evidence type="ECO:0000256" key="6">
    <source>
        <dbReference type="ARBA" id="ARBA00022853"/>
    </source>
</evidence>
<dbReference type="InterPro" id="IPR050520">
    <property type="entry name" value="INO80/SWR1_helicase"/>
</dbReference>
<feature type="region of interest" description="Disordered" evidence="9">
    <location>
        <begin position="274"/>
        <end position="293"/>
    </location>
</feature>
<dbReference type="eggNOG" id="KOG0391">
    <property type="taxonomic scope" value="Eukaryota"/>
</dbReference>
<feature type="transmembrane region" description="Helical" evidence="10">
    <location>
        <begin position="739"/>
        <end position="761"/>
    </location>
</feature>
<name>T1G480_HELRO</name>
<dbReference type="InterPro" id="IPR014001">
    <property type="entry name" value="Helicase_ATP-bd"/>
</dbReference>
<evidence type="ECO:0000259" key="12">
    <source>
        <dbReference type="PROSITE" id="PS51204"/>
    </source>
</evidence>
<reference evidence="15" key="1">
    <citation type="submission" date="2012-12" db="EMBL/GenBank/DDBJ databases">
        <authorList>
            <person name="Hellsten U."/>
            <person name="Grimwood J."/>
            <person name="Chapman J.A."/>
            <person name="Shapiro H."/>
            <person name="Aerts A."/>
            <person name="Otillar R.P."/>
            <person name="Terry A.Y."/>
            <person name="Boore J.L."/>
            <person name="Simakov O."/>
            <person name="Marletaz F."/>
            <person name="Cho S.-J."/>
            <person name="Edsinger-Gonzales E."/>
            <person name="Havlak P."/>
            <person name="Kuo D.-H."/>
            <person name="Larsson T."/>
            <person name="Lv J."/>
            <person name="Arendt D."/>
            <person name="Savage R."/>
            <person name="Osoegawa K."/>
            <person name="de Jong P."/>
            <person name="Lindberg D.R."/>
            <person name="Seaver E.C."/>
            <person name="Weisblat D.A."/>
            <person name="Putnam N.H."/>
            <person name="Grigoriev I.V."/>
            <person name="Rokhsar D.S."/>
        </authorList>
    </citation>
    <scope>NUCLEOTIDE SEQUENCE</scope>
</reference>
<evidence type="ECO:0000256" key="9">
    <source>
        <dbReference type="SAM" id="MobiDB-lite"/>
    </source>
</evidence>
<dbReference type="FunFam" id="3.40.50.10810:FF:000005">
    <property type="entry name" value="Photoperiod-independent early flowering 1"/>
    <property type="match status" value="1"/>
</dbReference>
<gene>
    <name evidence="14" type="primary">20215878</name>
    <name evidence="13" type="ORF">HELRODRAFT_81004</name>
</gene>
<dbReference type="Gene3D" id="1.20.120.850">
    <property type="entry name" value="SWI2/SNF2 ATPases, N-terminal domain"/>
    <property type="match status" value="1"/>
</dbReference>
<feature type="compositionally biased region" description="Basic and acidic residues" evidence="9">
    <location>
        <begin position="169"/>
        <end position="191"/>
    </location>
</feature>
<dbReference type="InParanoid" id="T1G480"/>
<dbReference type="SMART" id="SM00487">
    <property type="entry name" value="DEXDc"/>
    <property type="match status" value="1"/>
</dbReference>
<keyword evidence="8" id="KW-0539">Nucleus</keyword>
<dbReference type="FunFam" id="1.20.120.850:FF:000012">
    <property type="entry name" value="protein PHOTOPERIOD-INDEPENDENT EARLY FLOWERING 1 isoform X3"/>
    <property type="match status" value="1"/>
</dbReference>
<feature type="region of interest" description="Disordered" evidence="9">
    <location>
        <begin position="163"/>
        <end position="191"/>
    </location>
</feature>
<dbReference type="GO" id="GO:0005524">
    <property type="term" value="F:ATP binding"/>
    <property type="evidence" value="ECO:0007669"/>
    <property type="project" value="UniProtKB-KW"/>
</dbReference>
<evidence type="ECO:0000313" key="14">
    <source>
        <dbReference type="EnsemblMetazoa" id="HelroP81004"/>
    </source>
</evidence>
<reference evidence="14" key="3">
    <citation type="submission" date="2015-06" db="UniProtKB">
        <authorList>
            <consortium name="EnsemblMetazoa"/>
        </authorList>
    </citation>
    <scope>IDENTIFICATION</scope>
</reference>
<reference evidence="13 15" key="2">
    <citation type="journal article" date="2013" name="Nature">
        <title>Insights into bilaterian evolution from three spiralian genomes.</title>
        <authorList>
            <person name="Simakov O."/>
            <person name="Marletaz F."/>
            <person name="Cho S.J."/>
            <person name="Edsinger-Gonzales E."/>
            <person name="Havlak P."/>
            <person name="Hellsten U."/>
            <person name="Kuo D.H."/>
            <person name="Larsson T."/>
            <person name="Lv J."/>
            <person name="Arendt D."/>
            <person name="Savage R."/>
            <person name="Osoegawa K."/>
            <person name="de Jong P."/>
            <person name="Grimwood J."/>
            <person name="Chapman J.A."/>
            <person name="Shapiro H."/>
            <person name="Aerts A."/>
            <person name="Otillar R.P."/>
            <person name="Terry A.Y."/>
            <person name="Boore J.L."/>
            <person name="Grigoriev I.V."/>
            <person name="Lindberg D.R."/>
            <person name="Seaver E.C."/>
            <person name="Weisblat D.A."/>
            <person name="Putnam N.H."/>
            <person name="Rokhsar D.S."/>
        </authorList>
    </citation>
    <scope>NUCLEOTIDE SEQUENCE</scope>
</reference>
<dbReference type="PROSITE" id="PS51192">
    <property type="entry name" value="HELICASE_ATP_BIND_1"/>
    <property type="match status" value="1"/>
</dbReference>
<dbReference type="GO" id="GO:0004386">
    <property type="term" value="F:helicase activity"/>
    <property type="evidence" value="ECO:0007669"/>
    <property type="project" value="UniProtKB-KW"/>
</dbReference>
<dbReference type="OrthoDB" id="448448at2759"/>
<evidence type="ECO:0000256" key="10">
    <source>
        <dbReference type="SAM" id="Phobius"/>
    </source>
</evidence>
<keyword evidence="15" id="KW-1185">Reference proteome</keyword>
<feature type="domain" description="Helicase ATP-binding" evidence="11">
    <location>
        <begin position="448"/>
        <end position="613"/>
    </location>
</feature>
<dbReference type="Gene3D" id="3.40.50.10810">
    <property type="entry name" value="Tandem AAA-ATPase domain"/>
    <property type="match status" value="1"/>
</dbReference>
<evidence type="ECO:0000256" key="8">
    <source>
        <dbReference type="ARBA" id="ARBA00023242"/>
    </source>
</evidence>
<dbReference type="GO" id="GO:0003677">
    <property type="term" value="F:DNA binding"/>
    <property type="evidence" value="ECO:0007669"/>
    <property type="project" value="UniProtKB-KW"/>
</dbReference>
<dbReference type="EMBL" id="AMQM01004874">
    <property type="status" value="NOT_ANNOTATED_CDS"/>
    <property type="molecule type" value="Genomic_DNA"/>
</dbReference>
<dbReference type="KEGG" id="hro:HELRODRAFT_81004"/>
<evidence type="ECO:0000256" key="2">
    <source>
        <dbReference type="ARBA" id="ARBA00022741"/>
    </source>
</evidence>
<dbReference type="GO" id="GO:0016787">
    <property type="term" value="F:hydrolase activity"/>
    <property type="evidence" value="ECO:0007669"/>
    <property type="project" value="UniProtKB-KW"/>
</dbReference>
<keyword evidence="2" id="KW-0547">Nucleotide-binding</keyword>
<dbReference type="GO" id="GO:0005634">
    <property type="term" value="C:nucleus"/>
    <property type="evidence" value="ECO:0007669"/>
    <property type="project" value="UniProtKB-SubCell"/>
</dbReference>
<dbReference type="PANTHER" id="PTHR45685">
    <property type="entry name" value="HELICASE SRCAP-RELATED"/>
    <property type="match status" value="1"/>
</dbReference>
<accession>T1G480</accession>
<proteinExistence type="predicted"/>
<dbReference type="SMART" id="SM00573">
    <property type="entry name" value="HSA"/>
    <property type="match status" value="1"/>
</dbReference>
<dbReference type="EMBL" id="KB096716">
    <property type="protein sequence ID" value="ESO02847.1"/>
    <property type="molecule type" value="Genomic_DNA"/>
</dbReference>
<comment type="subcellular location">
    <subcellularLocation>
        <location evidence="1">Nucleus</location>
    </subcellularLocation>
</comment>
<dbReference type="STRING" id="6412.T1G480"/>
<keyword evidence="6" id="KW-0156">Chromatin regulator</keyword>
<evidence type="ECO:0000256" key="1">
    <source>
        <dbReference type="ARBA" id="ARBA00004123"/>
    </source>
</evidence>
<dbReference type="GeneID" id="20215878"/>
<dbReference type="RefSeq" id="XP_009019061.1">
    <property type="nucleotide sequence ID" value="XM_009020813.1"/>
</dbReference>
<keyword evidence="10" id="KW-1133">Transmembrane helix</keyword>
<dbReference type="InterPro" id="IPR000330">
    <property type="entry name" value="SNF2_N"/>
</dbReference>
<evidence type="ECO:0000256" key="4">
    <source>
        <dbReference type="ARBA" id="ARBA00022806"/>
    </source>
</evidence>
<evidence type="ECO:0000256" key="3">
    <source>
        <dbReference type="ARBA" id="ARBA00022801"/>
    </source>
</evidence>
<keyword evidence="4" id="KW-0347">Helicase</keyword>
<dbReference type="CDD" id="cd18003">
    <property type="entry name" value="DEXQc_SRCAP"/>
    <property type="match status" value="1"/>
</dbReference>
<evidence type="ECO:0000256" key="7">
    <source>
        <dbReference type="ARBA" id="ARBA00023125"/>
    </source>
</evidence>
<dbReference type="InterPro" id="IPR038718">
    <property type="entry name" value="SNF2-like_sf"/>
</dbReference>
<dbReference type="EnsemblMetazoa" id="HelroT81004">
    <property type="protein sequence ID" value="HelroP81004"/>
    <property type="gene ID" value="HelroG81004"/>
</dbReference>
<dbReference type="InterPro" id="IPR014012">
    <property type="entry name" value="HSA_dom"/>
</dbReference>
<evidence type="ECO:0000313" key="15">
    <source>
        <dbReference type="Proteomes" id="UP000015101"/>
    </source>
</evidence>
<dbReference type="SUPFAM" id="SSF52540">
    <property type="entry name" value="P-loop containing nucleoside triphosphate hydrolases"/>
    <property type="match status" value="2"/>
</dbReference>
<keyword evidence="3" id="KW-0378">Hydrolase</keyword>
<dbReference type="Pfam" id="PF07529">
    <property type="entry name" value="HSA"/>
    <property type="match status" value="1"/>
</dbReference>
<keyword evidence="7" id="KW-0238">DNA-binding</keyword>
<dbReference type="CTD" id="20215878"/>
<keyword evidence="10" id="KW-0812">Transmembrane</keyword>
<evidence type="ECO:0000259" key="11">
    <source>
        <dbReference type="PROSITE" id="PS51192"/>
    </source>
</evidence>
<organism evidence="14 15">
    <name type="scientific">Helobdella robusta</name>
    <name type="common">Californian leech</name>
    <dbReference type="NCBI Taxonomy" id="6412"/>
    <lineage>
        <taxon>Eukaryota</taxon>
        <taxon>Metazoa</taxon>
        <taxon>Spiralia</taxon>
        <taxon>Lophotrochozoa</taxon>
        <taxon>Annelida</taxon>
        <taxon>Clitellata</taxon>
        <taxon>Hirudinea</taxon>
        <taxon>Rhynchobdellida</taxon>
        <taxon>Glossiphoniidae</taxon>
        <taxon>Helobdella</taxon>
    </lineage>
</organism>
<dbReference type="PROSITE" id="PS51204">
    <property type="entry name" value="HSA"/>
    <property type="match status" value="1"/>
</dbReference>
<keyword evidence="10" id="KW-0472">Membrane</keyword>
<dbReference type="OMA" id="AKVHWDY"/>
<protein>
    <recommendedName>
        <fullName evidence="16">Helicase ATP-binding domain-containing protein</fullName>
    </recommendedName>
</protein>
<evidence type="ECO:0000313" key="13">
    <source>
        <dbReference type="EMBL" id="ESO02847.1"/>
    </source>
</evidence>
<dbReference type="GO" id="GO:0006325">
    <property type="term" value="P:chromatin organization"/>
    <property type="evidence" value="ECO:0007669"/>
    <property type="project" value="UniProtKB-KW"/>
</dbReference>